<keyword evidence="4" id="KW-1185">Reference proteome</keyword>
<comment type="caution">
    <text evidence="3">The sequence shown here is derived from an EMBL/GenBank/DDBJ whole genome shotgun (WGS) entry which is preliminary data.</text>
</comment>
<accession>A0A642V056</accession>
<evidence type="ECO:0000313" key="3">
    <source>
        <dbReference type="EMBL" id="KAA8908908.1"/>
    </source>
</evidence>
<dbReference type="GO" id="GO:0071933">
    <property type="term" value="F:Arp2/3 complex binding"/>
    <property type="evidence" value="ECO:0007669"/>
    <property type="project" value="TreeGrafter"/>
</dbReference>
<feature type="compositionally biased region" description="Low complexity" evidence="1">
    <location>
        <begin position="374"/>
        <end position="390"/>
    </location>
</feature>
<dbReference type="GO" id="GO:0030479">
    <property type="term" value="C:actin cortical patch"/>
    <property type="evidence" value="ECO:0007669"/>
    <property type="project" value="TreeGrafter"/>
</dbReference>
<feature type="region of interest" description="Disordered" evidence="1">
    <location>
        <begin position="344"/>
        <end position="413"/>
    </location>
</feature>
<dbReference type="VEuPathDB" id="FungiDB:TRICI_004721"/>
<dbReference type="InterPro" id="IPR030125">
    <property type="entry name" value="SPIN90/Ldb17"/>
</dbReference>
<protein>
    <recommendedName>
        <fullName evidence="2">SPIN90/Ldb17 leucine-rich domain-containing protein</fullName>
    </recommendedName>
</protein>
<dbReference type="Pfam" id="PF09431">
    <property type="entry name" value="SPIN90_LRD"/>
    <property type="match status" value="1"/>
</dbReference>
<dbReference type="Proteomes" id="UP000761534">
    <property type="component" value="Unassembled WGS sequence"/>
</dbReference>
<dbReference type="AlphaFoldDB" id="A0A642V056"/>
<feature type="domain" description="SPIN90/Ldb17 leucine-rich" evidence="2">
    <location>
        <begin position="162"/>
        <end position="297"/>
    </location>
</feature>
<sequence>MYMGKRGQGENYAVGPNWANEEVGQQYLTTDEEVSKCGYELINSSIFSKNRGYVRRKLISLLILDELDYQTKALIGAVLLIDGKSHQSTLEMLQEEAASSVVISILWHDRNKSLLLHRIYLELLFEMCKVQKLRQTDLEKISIEFLEFLFSAVQNKEYSETDPYNYAVMKVILALNEQYMINDLNQGSLENRVFEVLKDKSNLYRAFGENLVFLFNRGIDDCLQLMMMKFLYLVFTTAETYQYIYLNDLKVLVGVCIREIYDLSADQQKLRHTYLRILHPLLQNTQLREDHYKRNELVLLLESLANESETYYVSGYDDTTKRLASRCLSVPWLGYKVQTPPDAPEITLTLSNDDDEDNEITPSSSHEMDLSPISSNTDSESNSSTNVTTTIKQKPMVPPARKRLAPPVPSPRKLCHMTIRNSSALEVATLSKDKFNS</sequence>
<dbReference type="InterPro" id="IPR018556">
    <property type="entry name" value="SPIN90/Ldb17_LRD"/>
</dbReference>
<reference evidence="3" key="1">
    <citation type="journal article" date="2019" name="G3 (Bethesda)">
        <title>Genome Assemblies of Two Rare Opportunistic Yeast Pathogens: Diutina rugosa (syn. Candida rugosa) and Trichomonascus ciferrii (syn. Candida ciferrii).</title>
        <authorList>
            <person name="Mixao V."/>
            <person name="Saus E."/>
            <person name="Hansen A.P."/>
            <person name="Lass-Florl C."/>
            <person name="Gabaldon T."/>
        </authorList>
    </citation>
    <scope>NUCLEOTIDE SEQUENCE</scope>
    <source>
        <strain evidence="3">CBS 4856</strain>
    </source>
</reference>
<organism evidence="3 4">
    <name type="scientific">Trichomonascus ciferrii</name>
    <dbReference type="NCBI Taxonomy" id="44093"/>
    <lineage>
        <taxon>Eukaryota</taxon>
        <taxon>Fungi</taxon>
        <taxon>Dikarya</taxon>
        <taxon>Ascomycota</taxon>
        <taxon>Saccharomycotina</taxon>
        <taxon>Dipodascomycetes</taxon>
        <taxon>Dipodascales</taxon>
        <taxon>Trichomonascaceae</taxon>
        <taxon>Trichomonascus</taxon>
        <taxon>Trichomonascus ciferrii complex</taxon>
    </lineage>
</organism>
<proteinExistence type="predicted"/>
<dbReference type="GO" id="GO:0051666">
    <property type="term" value="P:actin cortical patch localization"/>
    <property type="evidence" value="ECO:0007669"/>
    <property type="project" value="TreeGrafter"/>
</dbReference>
<name>A0A642V056_9ASCO</name>
<gene>
    <name evidence="3" type="ORF">TRICI_004721</name>
</gene>
<dbReference type="EMBL" id="SWFS01000356">
    <property type="protein sequence ID" value="KAA8908908.1"/>
    <property type="molecule type" value="Genomic_DNA"/>
</dbReference>
<evidence type="ECO:0000256" key="1">
    <source>
        <dbReference type="SAM" id="MobiDB-lite"/>
    </source>
</evidence>
<dbReference type="GO" id="GO:0000147">
    <property type="term" value="P:actin cortical patch assembly"/>
    <property type="evidence" value="ECO:0007669"/>
    <property type="project" value="TreeGrafter"/>
</dbReference>
<dbReference type="OrthoDB" id="445362at2759"/>
<evidence type="ECO:0000313" key="4">
    <source>
        <dbReference type="Proteomes" id="UP000761534"/>
    </source>
</evidence>
<dbReference type="PANTHER" id="PTHR13357:SF1">
    <property type="entry name" value="NCK-INTERACTING PROTEIN WITH SH3 DOMAIN"/>
    <property type="match status" value="1"/>
</dbReference>
<dbReference type="PANTHER" id="PTHR13357">
    <property type="entry name" value="SH3 ADAPTER PROTEIN SPIN90 NCK INTERACTING PROTEIN WITH SH3 DOMAIN"/>
    <property type="match status" value="1"/>
</dbReference>
<dbReference type="GO" id="GO:0006897">
    <property type="term" value="P:endocytosis"/>
    <property type="evidence" value="ECO:0007669"/>
    <property type="project" value="TreeGrafter"/>
</dbReference>
<evidence type="ECO:0000259" key="2">
    <source>
        <dbReference type="Pfam" id="PF09431"/>
    </source>
</evidence>